<dbReference type="PRINTS" id="PR01310">
    <property type="entry name" value="P2X3RECEPTOR"/>
</dbReference>
<evidence type="ECO:0000256" key="8">
    <source>
        <dbReference type="ARBA" id="ARBA00023136"/>
    </source>
</evidence>
<dbReference type="GO" id="GO:0004931">
    <property type="term" value="F:extracellularly ATP-gated monoatomic cation channel activity"/>
    <property type="evidence" value="ECO:0007669"/>
    <property type="project" value="InterPro"/>
</dbReference>
<evidence type="ECO:0000256" key="10">
    <source>
        <dbReference type="ARBA" id="ARBA00023180"/>
    </source>
</evidence>
<comment type="function">
    <text evidence="14">Receptor for ATP that acts as a ligand-gated ion channel.</text>
</comment>
<evidence type="ECO:0000256" key="3">
    <source>
        <dbReference type="ARBA" id="ARBA00022448"/>
    </source>
</evidence>
<dbReference type="GO" id="GO:0001614">
    <property type="term" value="F:purinergic nucleotide receptor activity"/>
    <property type="evidence" value="ECO:0007669"/>
    <property type="project" value="InterPro"/>
</dbReference>
<dbReference type="InterPro" id="IPR001429">
    <property type="entry name" value="P2X_purnocptor"/>
</dbReference>
<evidence type="ECO:0000256" key="9">
    <source>
        <dbReference type="ARBA" id="ARBA00023157"/>
    </source>
</evidence>
<dbReference type="Gene3D" id="2.60.490.10">
    <property type="entry name" value="atp-gated p2x4 ion channel domain"/>
    <property type="match status" value="1"/>
</dbReference>
<dbReference type="InterPro" id="IPR027309">
    <property type="entry name" value="P2X_extracellular_dom_sf"/>
</dbReference>
<dbReference type="PANTHER" id="PTHR10125">
    <property type="entry name" value="P2X PURINOCEPTOR"/>
    <property type="match status" value="1"/>
</dbReference>
<keyword evidence="8 14" id="KW-0472">Membrane</keyword>
<evidence type="ECO:0000256" key="5">
    <source>
        <dbReference type="ARBA" id="ARBA00022692"/>
    </source>
</evidence>
<keyword evidence="14" id="KW-0675">Receptor</keyword>
<dbReference type="PANTHER" id="PTHR10125:SF8">
    <property type="entry name" value="P2X PURINOCEPTOR 3"/>
    <property type="match status" value="1"/>
</dbReference>
<dbReference type="Proteomes" id="UP000261380">
    <property type="component" value="Unplaced"/>
</dbReference>
<dbReference type="InterPro" id="IPR053792">
    <property type="entry name" value="P2X_RECEPTOR_CS"/>
</dbReference>
<dbReference type="GO" id="GO:0070588">
    <property type="term" value="P:calcium ion transmembrane transport"/>
    <property type="evidence" value="ECO:0007669"/>
    <property type="project" value="TreeGrafter"/>
</dbReference>
<comment type="catalytic activity">
    <reaction evidence="13">
        <text>Ca(2+)(in) = Ca(2+)(out)</text>
        <dbReference type="Rhea" id="RHEA:29671"/>
        <dbReference type="ChEBI" id="CHEBI:29108"/>
    </reaction>
</comment>
<dbReference type="AlphaFoldDB" id="A0A3B5L4U3"/>
<proteinExistence type="inferred from homology"/>
<dbReference type="PROSITE" id="PS01212">
    <property type="entry name" value="P2X_RECEPTOR"/>
    <property type="match status" value="1"/>
</dbReference>
<dbReference type="InterPro" id="IPR059116">
    <property type="entry name" value="P2X_receptor"/>
</dbReference>
<dbReference type="STRING" id="32473.ENSXCOP00000002779"/>
<feature type="transmembrane region" description="Helical" evidence="14">
    <location>
        <begin position="30"/>
        <end position="49"/>
    </location>
</feature>
<evidence type="ECO:0000256" key="2">
    <source>
        <dbReference type="ARBA" id="ARBA00009848"/>
    </source>
</evidence>
<dbReference type="NCBIfam" id="TIGR00863">
    <property type="entry name" value="P2X"/>
    <property type="match status" value="1"/>
</dbReference>
<keyword evidence="3 14" id="KW-0813">Transport</keyword>
<keyword evidence="10" id="KW-0325">Glycoprotein</keyword>
<sequence length="426" mass="48229">MTSALCSCLTSILTYETYKSVVVRSWPLGIVYRLMQLIIISYFVGYVFLYERAYQVADTATESSVITKVKGFGRLNNAVMDVADYIYPPQGEGVFSIITKIIKTDNQFQGRCSEVTHLEQFTHVFSQCIITGACNTSAGYCEIEGWCPAEDDKVDISVRRNSFSSISIVSKFYFFNVFITNLLFFRENFPSTKSIKNCTYDKNTDPFCPIFRVGYILDETQQNVTLLADKGGEIGINIEWRCNLDHNVNSCVPTYSFSKLDAPFQNASLSKGYNFRFAKYYKTEDGTDYRCLHKAFAVRFDVMVTGIARKFSLIPTVINVIAAVTSVGMGTVLCDLILLHCSKGAQYYKEKKFEEVLCVDRLKDNSILIFNRYKLGKIVLSLHRISGIFDNGPGSSEEGKKVDEQKLQQMPLLMKTRGGNILLKHR</sequence>
<keyword evidence="12 14" id="KW-0407">Ion channel</keyword>
<dbReference type="Ensembl" id="ENSXCOT00000002816.1">
    <property type="protein sequence ID" value="ENSXCOP00000002779.1"/>
    <property type="gene ID" value="ENSXCOG00000002201.1"/>
</dbReference>
<evidence type="ECO:0000313" key="15">
    <source>
        <dbReference type="Ensembl" id="ENSXCOP00000002779.1"/>
    </source>
</evidence>
<dbReference type="InterPro" id="IPR003046">
    <property type="entry name" value="P2X3_purnocptor"/>
</dbReference>
<evidence type="ECO:0000256" key="7">
    <source>
        <dbReference type="ARBA" id="ARBA00023065"/>
    </source>
</evidence>
<organism evidence="15 16">
    <name type="scientific">Xiphophorus couchianus</name>
    <name type="common">Monterrey platyfish</name>
    <dbReference type="NCBI Taxonomy" id="32473"/>
    <lineage>
        <taxon>Eukaryota</taxon>
        <taxon>Metazoa</taxon>
        <taxon>Chordata</taxon>
        <taxon>Craniata</taxon>
        <taxon>Vertebrata</taxon>
        <taxon>Euteleostomi</taxon>
        <taxon>Actinopterygii</taxon>
        <taxon>Neopterygii</taxon>
        <taxon>Teleostei</taxon>
        <taxon>Neoteleostei</taxon>
        <taxon>Acanthomorphata</taxon>
        <taxon>Ovalentaria</taxon>
        <taxon>Atherinomorphae</taxon>
        <taxon>Cyprinodontiformes</taxon>
        <taxon>Poeciliidae</taxon>
        <taxon>Poeciliinae</taxon>
        <taxon>Xiphophorus</taxon>
    </lineage>
</organism>
<evidence type="ECO:0000256" key="6">
    <source>
        <dbReference type="ARBA" id="ARBA00022989"/>
    </source>
</evidence>
<dbReference type="GO" id="GO:0098794">
    <property type="term" value="C:postsynapse"/>
    <property type="evidence" value="ECO:0007669"/>
    <property type="project" value="GOC"/>
</dbReference>
<name>A0A3B5L4U3_9TELE</name>
<keyword evidence="6 14" id="KW-1133">Transmembrane helix</keyword>
<comment type="similarity">
    <text evidence="2 14">Belongs to the P2X receptor family.</text>
</comment>
<dbReference type="Gene3D" id="1.10.287.940">
    <property type="entry name" value="atp-gated p2x4 ion channel"/>
    <property type="match status" value="1"/>
</dbReference>
<evidence type="ECO:0000256" key="14">
    <source>
        <dbReference type="RuleBase" id="RU000681"/>
    </source>
</evidence>
<reference evidence="15" key="1">
    <citation type="submission" date="2025-08" db="UniProtKB">
        <authorList>
            <consortium name="Ensembl"/>
        </authorList>
    </citation>
    <scope>IDENTIFICATION</scope>
</reference>
<evidence type="ECO:0000256" key="11">
    <source>
        <dbReference type="ARBA" id="ARBA00023286"/>
    </source>
</evidence>
<keyword evidence="9" id="KW-1015">Disulfide bond</keyword>
<dbReference type="PRINTS" id="PR01307">
    <property type="entry name" value="P2XRECEPTOR"/>
</dbReference>
<protein>
    <recommendedName>
        <fullName evidence="14">P2X purinoceptor</fullName>
    </recommendedName>
</protein>
<dbReference type="GO" id="GO:0005886">
    <property type="term" value="C:plasma membrane"/>
    <property type="evidence" value="ECO:0007669"/>
    <property type="project" value="UniProtKB-SubCell"/>
</dbReference>
<evidence type="ECO:0000256" key="13">
    <source>
        <dbReference type="ARBA" id="ARBA00036634"/>
    </source>
</evidence>
<evidence type="ECO:0000256" key="1">
    <source>
        <dbReference type="ARBA" id="ARBA00004651"/>
    </source>
</evidence>
<evidence type="ECO:0000256" key="12">
    <source>
        <dbReference type="ARBA" id="ARBA00023303"/>
    </source>
</evidence>
<dbReference type="GO" id="GO:0033198">
    <property type="term" value="P:response to ATP"/>
    <property type="evidence" value="ECO:0007669"/>
    <property type="project" value="InterPro"/>
</dbReference>
<keyword evidence="4" id="KW-1003">Cell membrane</keyword>
<dbReference type="GO" id="GO:0005524">
    <property type="term" value="F:ATP binding"/>
    <property type="evidence" value="ECO:0007669"/>
    <property type="project" value="InterPro"/>
</dbReference>
<dbReference type="Pfam" id="PF00864">
    <property type="entry name" value="P2X_receptor"/>
    <property type="match status" value="1"/>
</dbReference>
<comment type="subcellular location">
    <subcellularLocation>
        <location evidence="1">Cell membrane</location>
        <topology evidence="1">Multi-pass membrane protein</topology>
    </subcellularLocation>
    <subcellularLocation>
        <location evidence="14">Membrane</location>
        <topology evidence="14">Multi-pass membrane protein</topology>
    </subcellularLocation>
</comment>
<evidence type="ECO:0000256" key="4">
    <source>
        <dbReference type="ARBA" id="ARBA00022475"/>
    </source>
</evidence>
<keyword evidence="5 14" id="KW-0812">Transmembrane</keyword>
<keyword evidence="16" id="KW-1185">Reference proteome</keyword>
<reference evidence="15" key="2">
    <citation type="submission" date="2025-09" db="UniProtKB">
        <authorList>
            <consortium name="Ensembl"/>
        </authorList>
    </citation>
    <scope>IDENTIFICATION</scope>
</reference>
<accession>A0A3B5L4U3</accession>
<keyword evidence="7 14" id="KW-0406">Ion transport</keyword>
<dbReference type="GeneTree" id="ENSGT01020000230351"/>
<keyword evidence="11" id="KW-1071">Ligand-gated ion channel</keyword>
<evidence type="ECO:0000313" key="16">
    <source>
        <dbReference type="Proteomes" id="UP000261380"/>
    </source>
</evidence>
<feature type="transmembrane region" description="Helical" evidence="14">
    <location>
        <begin position="163"/>
        <end position="185"/>
    </location>
</feature>